<protein>
    <submittedName>
        <fullName evidence="3">ShKT domain-containing protein</fullName>
    </submittedName>
</protein>
<dbReference type="EMBL" id="UZAM01020056">
    <property type="protein sequence ID" value="VDP53805.1"/>
    <property type="molecule type" value="Genomic_DNA"/>
</dbReference>
<reference evidence="1 2" key="2">
    <citation type="submission" date="2018-11" db="EMBL/GenBank/DDBJ databases">
        <authorList>
            <consortium name="Pathogen Informatics"/>
        </authorList>
    </citation>
    <scope>NUCLEOTIDE SEQUENCE [LARGE SCALE GENOMIC DNA]</scope>
</reference>
<name>A0A183JB25_9BILA</name>
<proteinExistence type="predicted"/>
<sequence length="41" mass="4609">MFMRQNCTLSCGFCNSTAPAPDTVTFRPVEARKKVVTEPFK</sequence>
<reference evidence="3" key="1">
    <citation type="submission" date="2016-06" db="UniProtKB">
        <authorList>
            <consortium name="WormBaseParasite"/>
        </authorList>
    </citation>
    <scope>IDENTIFICATION</scope>
</reference>
<organism evidence="3">
    <name type="scientific">Soboliphyme baturini</name>
    <dbReference type="NCBI Taxonomy" id="241478"/>
    <lineage>
        <taxon>Eukaryota</taxon>
        <taxon>Metazoa</taxon>
        <taxon>Ecdysozoa</taxon>
        <taxon>Nematoda</taxon>
        <taxon>Enoplea</taxon>
        <taxon>Dorylaimia</taxon>
        <taxon>Dioctophymatida</taxon>
        <taxon>Dioctophymatoidea</taxon>
        <taxon>Soboliphymatidae</taxon>
        <taxon>Soboliphyme</taxon>
    </lineage>
</organism>
<accession>A0A183JB25</accession>
<evidence type="ECO:0000313" key="3">
    <source>
        <dbReference type="WBParaSite" id="SBAD_0001348901-mRNA-1"/>
    </source>
</evidence>
<keyword evidence="2" id="KW-1185">Reference proteome</keyword>
<dbReference type="WBParaSite" id="SBAD_0001348901-mRNA-1">
    <property type="protein sequence ID" value="SBAD_0001348901-mRNA-1"/>
    <property type="gene ID" value="SBAD_0001348901"/>
</dbReference>
<gene>
    <name evidence="1" type="ORF">SBAD_LOCUS13073</name>
</gene>
<evidence type="ECO:0000313" key="2">
    <source>
        <dbReference type="Proteomes" id="UP000270296"/>
    </source>
</evidence>
<dbReference type="Proteomes" id="UP000270296">
    <property type="component" value="Unassembled WGS sequence"/>
</dbReference>
<evidence type="ECO:0000313" key="1">
    <source>
        <dbReference type="EMBL" id="VDP53805.1"/>
    </source>
</evidence>
<dbReference type="AlphaFoldDB" id="A0A183JB25"/>